<evidence type="ECO:0000256" key="3">
    <source>
        <dbReference type="ARBA" id="ARBA00022723"/>
    </source>
</evidence>
<organism evidence="10 11">
    <name type="scientific">Rhodococcus chondri</name>
    <dbReference type="NCBI Taxonomy" id="3065941"/>
    <lineage>
        <taxon>Bacteria</taxon>
        <taxon>Bacillati</taxon>
        <taxon>Actinomycetota</taxon>
        <taxon>Actinomycetes</taxon>
        <taxon>Mycobacteriales</taxon>
        <taxon>Nocardiaceae</taxon>
        <taxon>Rhodococcus</taxon>
    </lineage>
</organism>
<keyword evidence="11" id="KW-1185">Reference proteome</keyword>
<evidence type="ECO:0000256" key="5">
    <source>
        <dbReference type="ARBA" id="ARBA00023004"/>
    </source>
</evidence>
<protein>
    <recommendedName>
        <fullName evidence="8">Ferredoxin</fullName>
    </recommendedName>
</protein>
<gene>
    <name evidence="10" type="ORF">Q8814_13035</name>
</gene>
<evidence type="ECO:0000256" key="7">
    <source>
        <dbReference type="ARBA" id="ARBA00023291"/>
    </source>
</evidence>
<sequence>MKVIVDRTKCTGLGVCESLAPYFFEVNESGELELLKEDVAADELATVEEAIASCPTAALHIER</sequence>
<feature type="domain" description="4Fe-4S ferredoxin-type" evidence="9">
    <location>
        <begin position="1"/>
        <end position="29"/>
    </location>
</feature>
<keyword evidence="5 8" id="KW-0408">Iron</keyword>
<dbReference type="Proteomes" id="UP001331936">
    <property type="component" value="Unassembled WGS sequence"/>
</dbReference>
<name>A0ABU7JT54_9NOCA</name>
<dbReference type="PRINTS" id="PR00352">
    <property type="entry name" value="3FE4SFRDOXIN"/>
</dbReference>
<dbReference type="PROSITE" id="PS51379">
    <property type="entry name" value="4FE4S_FER_2"/>
    <property type="match status" value="1"/>
</dbReference>
<evidence type="ECO:0000256" key="8">
    <source>
        <dbReference type="RuleBase" id="RU368020"/>
    </source>
</evidence>
<dbReference type="PANTHER" id="PTHR36923">
    <property type="entry name" value="FERREDOXIN"/>
    <property type="match status" value="1"/>
</dbReference>
<evidence type="ECO:0000256" key="4">
    <source>
        <dbReference type="ARBA" id="ARBA00022982"/>
    </source>
</evidence>
<keyword evidence="7" id="KW-0003">3Fe-4S</keyword>
<reference evidence="10 11" key="1">
    <citation type="submission" date="2023-08" db="EMBL/GenBank/DDBJ databases">
        <authorList>
            <person name="Girao M."/>
            <person name="Carvalho M.F."/>
        </authorList>
    </citation>
    <scope>NUCLEOTIDE SEQUENCE [LARGE SCALE GENOMIC DNA]</scope>
    <source>
        <strain evidence="10 11">CC-R104</strain>
    </source>
</reference>
<dbReference type="EMBL" id="JAUZMZ010000065">
    <property type="protein sequence ID" value="MEE2033025.1"/>
    <property type="molecule type" value="Genomic_DNA"/>
</dbReference>
<keyword evidence="6 8" id="KW-0411">Iron-sulfur</keyword>
<keyword evidence="3 8" id="KW-0479">Metal-binding</keyword>
<evidence type="ECO:0000259" key="9">
    <source>
        <dbReference type="PROSITE" id="PS51379"/>
    </source>
</evidence>
<dbReference type="InterPro" id="IPR017896">
    <property type="entry name" value="4Fe4S_Fe-S-bd"/>
</dbReference>
<dbReference type="Gene3D" id="3.30.70.20">
    <property type="match status" value="1"/>
</dbReference>
<dbReference type="InterPro" id="IPR001080">
    <property type="entry name" value="3Fe4S_ferredoxin"/>
</dbReference>
<accession>A0ABU7JT54</accession>
<evidence type="ECO:0000313" key="11">
    <source>
        <dbReference type="Proteomes" id="UP001331936"/>
    </source>
</evidence>
<comment type="function">
    <text evidence="8">Ferredoxins are iron-sulfur proteins that transfer electrons in a wide variety of metabolic reactions.</text>
</comment>
<evidence type="ECO:0000256" key="6">
    <source>
        <dbReference type="ARBA" id="ARBA00023014"/>
    </source>
</evidence>
<evidence type="ECO:0000256" key="1">
    <source>
        <dbReference type="ARBA" id="ARBA00001927"/>
    </source>
</evidence>
<comment type="cofactor">
    <cofactor evidence="1">
        <name>[3Fe-4S] cluster</name>
        <dbReference type="ChEBI" id="CHEBI:21137"/>
    </cofactor>
</comment>
<dbReference type="InterPro" id="IPR051269">
    <property type="entry name" value="Fe-S_cluster_ET"/>
</dbReference>
<keyword evidence="2 8" id="KW-0813">Transport</keyword>
<proteinExistence type="predicted"/>
<evidence type="ECO:0000313" key="10">
    <source>
        <dbReference type="EMBL" id="MEE2033025.1"/>
    </source>
</evidence>
<dbReference type="Pfam" id="PF13370">
    <property type="entry name" value="Fer4_13"/>
    <property type="match status" value="1"/>
</dbReference>
<dbReference type="SUPFAM" id="SSF54862">
    <property type="entry name" value="4Fe-4S ferredoxins"/>
    <property type="match status" value="1"/>
</dbReference>
<dbReference type="PANTHER" id="PTHR36923:SF3">
    <property type="entry name" value="FERREDOXIN"/>
    <property type="match status" value="1"/>
</dbReference>
<comment type="caution">
    <text evidence="10">The sequence shown here is derived from an EMBL/GenBank/DDBJ whole genome shotgun (WGS) entry which is preliminary data.</text>
</comment>
<evidence type="ECO:0000256" key="2">
    <source>
        <dbReference type="ARBA" id="ARBA00022448"/>
    </source>
</evidence>
<keyword evidence="4 8" id="KW-0249">Electron transport</keyword>
<dbReference type="RefSeq" id="WP_330152443.1">
    <property type="nucleotide sequence ID" value="NZ_JAUZMZ010000065.1"/>
</dbReference>